<sequence length="12" mass="1401">MELDRGKPKVVE</sequence>
<reference evidence="2" key="1">
    <citation type="submission" date="2014-09" db="EMBL/GenBank/DDBJ databases">
        <authorList>
            <person name="Mudge J."/>
            <person name="Ramaraj T."/>
            <person name="Lindquist I.E."/>
            <person name="Bharti A.K."/>
            <person name="Sundararajan A."/>
            <person name="Cameron C.T."/>
            <person name="Woodward J.E."/>
            <person name="May G.D."/>
            <person name="Brubaker C."/>
            <person name="Broadhvest J."/>
            <person name="Wilkins T.A."/>
        </authorList>
    </citation>
    <scope>NUCLEOTIDE SEQUENCE</scope>
    <source>
        <strain evidence="2">cv. AKA8401</strain>
    </source>
</reference>
<organism evidence="1 2">
    <name type="scientific">Gossypium arboreum</name>
    <name type="common">Tree cotton</name>
    <name type="synonym">Gossypium nanking</name>
    <dbReference type="NCBI Taxonomy" id="29729"/>
    <lineage>
        <taxon>Eukaryota</taxon>
        <taxon>Viridiplantae</taxon>
        <taxon>Streptophyta</taxon>
        <taxon>Embryophyta</taxon>
        <taxon>Tracheophyta</taxon>
        <taxon>Spermatophyta</taxon>
        <taxon>Magnoliopsida</taxon>
        <taxon>eudicotyledons</taxon>
        <taxon>Gunneridae</taxon>
        <taxon>Pentapetalae</taxon>
        <taxon>rosids</taxon>
        <taxon>malvids</taxon>
        <taxon>Malvales</taxon>
        <taxon>Malvaceae</taxon>
        <taxon>Malvoideae</taxon>
        <taxon>Gossypium</taxon>
    </lineage>
</organism>
<gene>
    <name evidence="1" type="ORF">F383_12397</name>
</gene>
<evidence type="ECO:0000313" key="1">
    <source>
        <dbReference type="EMBL" id="KHG29260.1"/>
    </source>
</evidence>
<keyword evidence="2" id="KW-1185">Reference proteome</keyword>
<name>A0A0B0PW95_GOSAR</name>
<dbReference type="EMBL" id="KN448766">
    <property type="protein sequence ID" value="KHG29260.1"/>
    <property type="molecule type" value="Genomic_DNA"/>
</dbReference>
<evidence type="ECO:0000313" key="2">
    <source>
        <dbReference type="Proteomes" id="UP000032142"/>
    </source>
</evidence>
<dbReference type="Proteomes" id="UP000032142">
    <property type="component" value="Unassembled WGS sequence"/>
</dbReference>
<proteinExistence type="predicted"/>
<protein>
    <submittedName>
        <fullName evidence="1">Uncharacterized protein</fullName>
    </submittedName>
</protein>
<accession>A0A0B0PW95</accession>